<dbReference type="Proteomes" id="UP000630528">
    <property type="component" value="Unassembled WGS sequence"/>
</dbReference>
<sequence>MSNFPQTVSGALPEAKPEIPVGLIALARLFTVLKEVALATPLGLFINGLRSRG</sequence>
<comment type="caution">
    <text evidence="1">The sequence shown here is derived from an EMBL/GenBank/DDBJ whole genome shotgun (WGS) entry which is preliminary data.</text>
</comment>
<keyword evidence="2" id="KW-1185">Reference proteome</keyword>
<evidence type="ECO:0000313" key="2">
    <source>
        <dbReference type="Proteomes" id="UP000630528"/>
    </source>
</evidence>
<dbReference type="EMBL" id="JAEPWM010000011">
    <property type="protein sequence ID" value="MBK6008708.1"/>
    <property type="molecule type" value="Genomic_DNA"/>
</dbReference>
<reference evidence="1" key="2">
    <citation type="submission" date="2021-01" db="EMBL/GenBank/DDBJ databases">
        <authorList>
            <person name="Kang M."/>
        </authorList>
    </citation>
    <scope>NUCLEOTIDE SEQUENCE</scope>
    <source>
        <strain evidence="1">KACC 17527</strain>
    </source>
</reference>
<dbReference type="AlphaFoldDB" id="A0A934TWE1"/>
<proteinExistence type="predicted"/>
<reference evidence="1" key="1">
    <citation type="journal article" date="2012" name="J. Microbiol. Biotechnol.">
        <title>Ramlibacter ginsenosidimutans sp. nov., with ginsenoside-converting activity.</title>
        <authorList>
            <person name="Wang L."/>
            <person name="An D.S."/>
            <person name="Kim S.G."/>
            <person name="Jin F.X."/>
            <person name="Kim S.C."/>
            <person name="Lee S.T."/>
            <person name="Im W.T."/>
        </authorList>
    </citation>
    <scope>NUCLEOTIDE SEQUENCE</scope>
    <source>
        <strain evidence="1">KACC 17527</strain>
    </source>
</reference>
<dbReference type="RefSeq" id="WP_201176472.1">
    <property type="nucleotide sequence ID" value="NZ_JAEPWM010000011.1"/>
</dbReference>
<organism evidence="1 2">
    <name type="scientific">Ramlibacter ginsenosidimutans</name>
    <dbReference type="NCBI Taxonomy" id="502333"/>
    <lineage>
        <taxon>Bacteria</taxon>
        <taxon>Pseudomonadati</taxon>
        <taxon>Pseudomonadota</taxon>
        <taxon>Betaproteobacteria</taxon>
        <taxon>Burkholderiales</taxon>
        <taxon>Comamonadaceae</taxon>
        <taxon>Ramlibacter</taxon>
    </lineage>
</organism>
<accession>A0A934TWE1</accession>
<evidence type="ECO:0000313" key="1">
    <source>
        <dbReference type="EMBL" id="MBK6008708.1"/>
    </source>
</evidence>
<gene>
    <name evidence="1" type="ORF">JJB11_21625</name>
</gene>
<protein>
    <submittedName>
        <fullName evidence="1">Uncharacterized protein</fullName>
    </submittedName>
</protein>
<name>A0A934TWE1_9BURK</name>